<reference evidence="1 2" key="1">
    <citation type="submission" date="2019-02" db="EMBL/GenBank/DDBJ databases">
        <title>Genomic Encyclopedia of Archaeal and Bacterial Type Strains, Phase II (KMG-II): from individual species to whole genera.</title>
        <authorList>
            <person name="Goeker M."/>
        </authorList>
    </citation>
    <scope>NUCLEOTIDE SEQUENCE [LARGE SCALE GENOMIC DNA]</scope>
    <source>
        <strain evidence="1 2">DSM 21411</strain>
    </source>
</reference>
<comment type="caution">
    <text evidence="1">The sequence shown here is derived from an EMBL/GenBank/DDBJ whole genome shotgun (WGS) entry which is preliminary data.</text>
</comment>
<name>A0A4Q7PC48_9BACT</name>
<dbReference type="AlphaFoldDB" id="A0A4Q7PC48"/>
<dbReference type="EMBL" id="SGXG01000001">
    <property type="protein sequence ID" value="RZS97150.1"/>
    <property type="molecule type" value="Genomic_DNA"/>
</dbReference>
<evidence type="ECO:0000313" key="2">
    <source>
        <dbReference type="Proteomes" id="UP000292209"/>
    </source>
</evidence>
<protein>
    <submittedName>
        <fullName evidence="1">Uncharacterized protein</fullName>
    </submittedName>
</protein>
<keyword evidence="2" id="KW-1185">Reference proteome</keyword>
<accession>A0A4Q7PC48</accession>
<gene>
    <name evidence="1" type="ORF">BC751_2747</name>
</gene>
<organism evidence="1 2">
    <name type="scientific">Cecembia calidifontis</name>
    <dbReference type="NCBI Taxonomy" id="1187080"/>
    <lineage>
        <taxon>Bacteria</taxon>
        <taxon>Pseudomonadati</taxon>
        <taxon>Bacteroidota</taxon>
        <taxon>Cytophagia</taxon>
        <taxon>Cytophagales</taxon>
        <taxon>Cyclobacteriaceae</taxon>
        <taxon>Cecembia</taxon>
    </lineage>
</organism>
<evidence type="ECO:0000313" key="1">
    <source>
        <dbReference type="EMBL" id="RZS97150.1"/>
    </source>
</evidence>
<dbReference type="OrthoDB" id="839589at2"/>
<sequence>MTFFSKLFGKRTEPIISPTAPEMEKELIPRDLFIEERDPKFIEGEKTKVEPQSERSLLDRLLDRDYHAMGHKDGYHLKDLGRMDKQVEIIISDFRLAYDKIIQDLDLAMEALKPHLTERMKEEAPELYSRYRISMDYYGQKKQEMYLQKDLAATGEGYIEYSVRCYKAGFIEGFTFYTEEEKMFKHFKLI</sequence>
<dbReference type="RefSeq" id="WP_130275965.1">
    <property type="nucleotide sequence ID" value="NZ_SGXG01000001.1"/>
</dbReference>
<dbReference type="Proteomes" id="UP000292209">
    <property type="component" value="Unassembled WGS sequence"/>
</dbReference>
<proteinExistence type="predicted"/>